<dbReference type="AlphaFoldDB" id="A0A6N6VQV4"/>
<dbReference type="InterPro" id="IPR001638">
    <property type="entry name" value="Solute-binding_3/MltF_N"/>
</dbReference>
<dbReference type="PANTHER" id="PTHR35936:SF25">
    <property type="entry name" value="ABC TRANSPORTER SUBSTRATE-BINDING PROTEIN"/>
    <property type="match status" value="1"/>
</dbReference>
<organism evidence="3 4">
    <name type="scientific">Silvanigrella paludirubra</name>
    <dbReference type="NCBI Taxonomy" id="2499159"/>
    <lineage>
        <taxon>Bacteria</taxon>
        <taxon>Pseudomonadati</taxon>
        <taxon>Bdellovibrionota</taxon>
        <taxon>Oligoflexia</taxon>
        <taxon>Silvanigrellales</taxon>
        <taxon>Silvanigrellaceae</taxon>
        <taxon>Silvanigrella</taxon>
    </lineage>
</organism>
<feature type="domain" description="Solute-binding protein family 3/N-terminal" evidence="2">
    <location>
        <begin position="25"/>
        <end position="246"/>
    </location>
</feature>
<dbReference type="Proteomes" id="UP000437748">
    <property type="component" value="Unassembled WGS sequence"/>
</dbReference>
<evidence type="ECO:0000313" key="4">
    <source>
        <dbReference type="Proteomes" id="UP000437748"/>
    </source>
</evidence>
<dbReference type="SUPFAM" id="SSF53850">
    <property type="entry name" value="Periplasmic binding protein-like II"/>
    <property type="match status" value="1"/>
</dbReference>
<dbReference type="EMBL" id="WFLM01000004">
    <property type="protein sequence ID" value="KAB8037944.1"/>
    <property type="molecule type" value="Genomic_DNA"/>
</dbReference>
<evidence type="ECO:0000256" key="1">
    <source>
        <dbReference type="ARBA" id="ARBA00022729"/>
    </source>
</evidence>
<evidence type="ECO:0000313" key="3">
    <source>
        <dbReference type="EMBL" id="KAB8037944.1"/>
    </source>
</evidence>
<sequence length="247" mass="28771">MRKLIIILIINIFIFKLYAQNKSEKMKVCFEDFRPSAYFENKKAVGIDVDILESAMGSQNVAIEFIMMPWNRCLSELDSNKIDAVIPMVFSEERNLKYSLGSSMRTRGNFFIVNKNFKKKIKNISDLEGLVVLIGKGYSISKDFNDAKNFEKIEVTSSDFVYAKILNMIATNRADIGVIDLQIYPWLVKELNLEDKLIRSDLILTKETHVGFTKNNKFLEIYEKGYKNIKRRGLIEKIIKKYEYQIK</sequence>
<dbReference type="Gene3D" id="3.40.190.10">
    <property type="entry name" value="Periplasmic binding protein-like II"/>
    <property type="match status" value="2"/>
</dbReference>
<dbReference type="Pfam" id="PF00497">
    <property type="entry name" value="SBP_bac_3"/>
    <property type="match status" value="1"/>
</dbReference>
<gene>
    <name evidence="3" type="ORF">GCL60_12285</name>
</gene>
<accession>A0A6N6VQV4</accession>
<dbReference type="SMART" id="SM00062">
    <property type="entry name" value="PBPb"/>
    <property type="match status" value="1"/>
</dbReference>
<comment type="caution">
    <text evidence="3">The sequence shown here is derived from an EMBL/GenBank/DDBJ whole genome shotgun (WGS) entry which is preliminary data.</text>
</comment>
<protein>
    <submittedName>
        <fullName evidence="3">Transporter substrate-binding domain-containing protein</fullName>
    </submittedName>
</protein>
<keyword evidence="4" id="KW-1185">Reference proteome</keyword>
<evidence type="ECO:0000259" key="2">
    <source>
        <dbReference type="SMART" id="SM00062"/>
    </source>
</evidence>
<proteinExistence type="predicted"/>
<dbReference type="PANTHER" id="PTHR35936">
    <property type="entry name" value="MEMBRANE-BOUND LYTIC MUREIN TRANSGLYCOSYLASE F"/>
    <property type="match status" value="1"/>
</dbReference>
<reference evidence="3 4" key="1">
    <citation type="submission" date="2019-10" db="EMBL/GenBank/DDBJ databases">
        <title>New species of Slilvanegrellaceae.</title>
        <authorList>
            <person name="Pitt A."/>
            <person name="Hahn M.W."/>
        </authorList>
    </citation>
    <scope>NUCLEOTIDE SEQUENCE [LARGE SCALE GENOMIC DNA]</scope>
    <source>
        <strain evidence="3 4">SP-Ram-0.45-NSY-1</strain>
    </source>
</reference>
<keyword evidence="1" id="KW-0732">Signal</keyword>
<name>A0A6N6VQV4_9BACT</name>